<name>A0AAN7QLL9_9MYRT</name>
<comment type="caution">
    <text evidence="2">The sequence shown here is derived from an EMBL/GenBank/DDBJ whole genome shotgun (WGS) entry which is preliminary data.</text>
</comment>
<sequence>MPRLQIKLVTSFIPVEITVYDKGSKVPKMEKVGKITVDQLRAQLRSLSPKRNLQSSDTGSRLERAVAPTM</sequence>
<dbReference type="EMBL" id="JAXIOK010000005">
    <property type="protein sequence ID" value="KAK4771469.1"/>
    <property type="molecule type" value="Genomic_DNA"/>
</dbReference>
<protein>
    <submittedName>
        <fullName evidence="2">Uncharacterized protein</fullName>
    </submittedName>
</protein>
<keyword evidence="3" id="KW-1185">Reference proteome</keyword>
<dbReference type="Proteomes" id="UP001345219">
    <property type="component" value="Chromosome 24"/>
</dbReference>
<reference evidence="2 3" key="1">
    <citation type="journal article" date="2023" name="Hortic Res">
        <title>Pangenome of water caltrop reveals structural variations and asymmetric subgenome divergence after allopolyploidization.</title>
        <authorList>
            <person name="Zhang X."/>
            <person name="Chen Y."/>
            <person name="Wang L."/>
            <person name="Yuan Y."/>
            <person name="Fang M."/>
            <person name="Shi L."/>
            <person name="Lu R."/>
            <person name="Comes H.P."/>
            <person name="Ma Y."/>
            <person name="Chen Y."/>
            <person name="Huang G."/>
            <person name="Zhou Y."/>
            <person name="Zheng Z."/>
            <person name="Qiu Y."/>
        </authorList>
    </citation>
    <scope>NUCLEOTIDE SEQUENCE [LARGE SCALE GENOMIC DNA]</scope>
    <source>
        <tissue evidence="2">Roots</tissue>
    </source>
</reference>
<evidence type="ECO:0000313" key="3">
    <source>
        <dbReference type="Proteomes" id="UP001345219"/>
    </source>
</evidence>
<feature type="compositionally biased region" description="Polar residues" evidence="1">
    <location>
        <begin position="46"/>
        <end position="59"/>
    </location>
</feature>
<organism evidence="2 3">
    <name type="scientific">Trapa incisa</name>
    <dbReference type="NCBI Taxonomy" id="236973"/>
    <lineage>
        <taxon>Eukaryota</taxon>
        <taxon>Viridiplantae</taxon>
        <taxon>Streptophyta</taxon>
        <taxon>Embryophyta</taxon>
        <taxon>Tracheophyta</taxon>
        <taxon>Spermatophyta</taxon>
        <taxon>Magnoliopsida</taxon>
        <taxon>eudicotyledons</taxon>
        <taxon>Gunneridae</taxon>
        <taxon>Pentapetalae</taxon>
        <taxon>rosids</taxon>
        <taxon>malvids</taxon>
        <taxon>Myrtales</taxon>
        <taxon>Lythraceae</taxon>
        <taxon>Trapa</taxon>
    </lineage>
</organism>
<dbReference type="AlphaFoldDB" id="A0AAN7QLL9"/>
<evidence type="ECO:0000256" key="1">
    <source>
        <dbReference type="SAM" id="MobiDB-lite"/>
    </source>
</evidence>
<proteinExistence type="predicted"/>
<evidence type="ECO:0000313" key="2">
    <source>
        <dbReference type="EMBL" id="KAK4771469.1"/>
    </source>
</evidence>
<gene>
    <name evidence="2" type="ORF">SAY87_032001</name>
</gene>
<accession>A0AAN7QLL9</accession>
<feature type="region of interest" description="Disordered" evidence="1">
    <location>
        <begin position="46"/>
        <end position="70"/>
    </location>
</feature>